<dbReference type="Pfam" id="PF00127">
    <property type="entry name" value="Copper-bind"/>
    <property type="match status" value="1"/>
</dbReference>
<evidence type="ECO:0000313" key="6">
    <source>
        <dbReference type="EMBL" id="KEZ94347.1"/>
    </source>
</evidence>
<dbReference type="Proteomes" id="UP000239997">
    <property type="component" value="Unassembled WGS sequence"/>
</dbReference>
<gene>
    <name evidence="6" type="ORF">IL45_01630</name>
    <name evidence="5" type="ORF">JCM19314_1830</name>
    <name evidence="7" type="ORF">LY02_02647</name>
</gene>
<keyword evidence="2" id="KW-0186">Copper</keyword>
<reference evidence="7 10" key="3">
    <citation type="submission" date="2018-03" db="EMBL/GenBank/DDBJ databases">
        <title>Genomic Encyclopedia of Archaeal and Bacterial Type Strains, Phase II (KMG-II): from individual species to whole genera.</title>
        <authorList>
            <person name="Goeker M."/>
        </authorList>
    </citation>
    <scope>NUCLEOTIDE SEQUENCE [LARGE SCALE GENOMIC DNA]</scope>
    <source>
        <strain evidence="7 10">DSM 22727</strain>
    </source>
</reference>
<keyword evidence="1" id="KW-0479">Metal-binding</keyword>
<dbReference type="RefSeq" id="WP_036579730.1">
    <property type="nucleotide sequence ID" value="NZ_CP136694.1"/>
</dbReference>
<dbReference type="InterPro" id="IPR000923">
    <property type="entry name" value="BlueCu_1"/>
</dbReference>
<dbReference type="EMBL" id="PVNA01000007">
    <property type="protein sequence ID" value="PRX12236.1"/>
    <property type="molecule type" value="Genomic_DNA"/>
</dbReference>
<feature type="signal peptide" evidence="3">
    <location>
        <begin position="1"/>
        <end position="20"/>
    </location>
</feature>
<dbReference type="InterPro" id="IPR008972">
    <property type="entry name" value="Cupredoxin"/>
</dbReference>
<evidence type="ECO:0000313" key="8">
    <source>
        <dbReference type="Proteomes" id="UP000028531"/>
    </source>
</evidence>
<dbReference type="SUPFAM" id="SSF49503">
    <property type="entry name" value="Cupredoxins"/>
    <property type="match status" value="1"/>
</dbReference>
<dbReference type="EMBL" id="BBMM01000006">
    <property type="protein sequence ID" value="GAL00793.1"/>
    <property type="molecule type" value="Genomic_DNA"/>
</dbReference>
<feature type="domain" description="Blue (type 1) copper" evidence="4">
    <location>
        <begin position="45"/>
        <end position="120"/>
    </location>
</feature>
<evidence type="ECO:0000313" key="5">
    <source>
        <dbReference type="EMBL" id="GAL00793.1"/>
    </source>
</evidence>
<dbReference type="GO" id="GO:0005507">
    <property type="term" value="F:copper ion binding"/>
    <property type="evidence" value="ECO:0007669"/>
    <property type="project" value="InterPro"/>
</dbReference>
<protein>
    <submittedName>
        <fullName evidence="7">Copper binding plastocyanin/azurin family protein</fullName>
    </submittedName>
</protein>
<dbReference type="Gene3D" id="2.60.40.420">
    <property type="entry name" value="Cupredoxins - blue copper proteins"/>
    <property type="match status" value="1"/>
</dbReference>
<keyword evidence="10" id="KW-1185">Reference proteome</keyword>
<organism evidence="6 8">
    <name type="scientific">Nonlabens ulvanivorans</name>
    <name type="common">Persicivirga ulvanivorans</name>
    <dbReference type="NCBI Taxonomy" id="906888"/>
    <lineage>
        <taxon>Bacteria</taxon>
        <taxon>Pseudomonadati</taxon>
        <taxon>Bacteroidota</taxon>
        <taxon>Flavobacteriia</taxon>
        <taxon>Flavobacteriales</taxon>
        <taxon>Flavobacteriaceae</taxon>
        <taxon>Nonlabens</taxon>
    </lineage>
</organism>
<dbReference type="Proteomes" id="UP000029226">
    <property type="component" value="Unassembled WGS sequence"/>
</dbReference>
<feature type="chain" id="PRO_5010405060" evidence="3">
    <location>
        <begin position="21"/>
        <end position="134"/>
    </location>
</feature>
<dbReference type="Proteomes" id="UP000028531">
    <property type="component" value="Unassembled WGS sequence"/>
</dbReference>
<evidence type="ECO:0000313" key="10">
    <source>
        <dbReference type="Proteomes" id="UP000239997"/>
    </source>
</evidence>
<dbReference type="EMBL" id="JPJI01000012">
    <property type="protein sequence ID" value="KEZ94347.1"/>
    <property type="molecule type" value="Genomic_DNA"/>
</dbReference>
<dbReference type="GeneID" id="90597295"/>
<keyword evidence="3" id="KW-0732">Signal</keyword>
<evidence type="ECO:0000313" key="7">
    <source>
        <dbReference type="EMBL" id="PRX12236.1"/>
    </source>
</evidence>
<evidence type="ECO:0000256" key="3">
    <source>
        <dbReference type="SAM" id="SignalP"/>
    </source>
</evidence>
<evidence type="ECO:0000256" key="1">
    <source>
        <dbReference type="ARBA" id="ARBA00022723"/>
    </source>
</evidence>
<dbReference type="OrthoDB" id="6264717at2"/>
<evidence type="ECO:0000259" key="4">
    <source>
        <dbReference type="Pfam" id="PF00127"/>
    </source>
</evidence>
<proteinExistence type="predicted"/>
<dbReference type="GO" id="GO:0009055">
    <property type="term" value="F:electron transfer activity"/>
    <property type="evidence" value="ECO:0007669"/>
    <property type="project" value="InterPro"/>
</dbReference>
<sequence>MKKVIAFLTIALALTATSQAQHSMKKDKMMDAPVKTIALEQVAGEFVQKEIKVNPGTYVFTVTNNEVGHDVGFVLVKKGDDISNPKNHIQTAYVTQAVATGQTQSSQATTLSAGSYYYFCPLNPTATDNLLIVE</sequence>
<evidence type="ECO:0000313" key="9">
    <source>
        <dbReference type="Proteomes" id="UP000029226"/>
    </source>
</evidence>
<reference evidence="5 9" key="1">
    <citation type="journal article" date="2014" name="Genome Announc.">
        <title>Draft Genome Sequences of Marine Flavobacterium Nonlabens Strains NR17, NR24, NR27, NR32, NR33, and Ara13.</title>
        <authorList>
            <person name="Nakanishi M."/>
            <person name="Meirelles P."/>
            <person name="Suzuki R."/>
            <person name="Takatani N."/>
            <person name="Mino S."/>
            <person name="Suda W."/>
            <person name="Oshima K."/>
            <person name="Hattori M."/>
            <person name="Ohkuma M."/>
            <person name="Hosokawa M."/>
            <person name="Miyashita K."/>
            <person name="Thompson F.L."/>
            <person name="Niwa A."/>
            <person name="Sawabe T."/>
            <person name="Sawabe T."/>
        </authorList>
    </citation>
    <scope>NUCLEOTIDE SEQUENCE [LARGE SCALE GENOMIC DNA]</scope>
    <source>
        <strain evidence="5">JCM 19314</strain>
        <strain evidence="9">JCM19314</strain>
    </source>
</reference>
<evidence type="ECO:0000256" key="2">
    <source>
        <dbReference type="ARBA" id="ARBA00023008"/>
    </source>
</evidence>
<name>A0A084JZG3_NONUL</name>
<comment type="caution">
    <text evidence="6">The sequence shown here is derived from an EMBL/GenBank/DDBJ whole genome shotgun (WGS) entry which is preliminary data.</text>
</comment>
<reference evidence="6 8" key="2">
    <citation type="submission" date="2014-07" db="EMBL/GenBank/DDBJ databases">
        <title>Draft genome sequence of Nonlabens ulvanivorans, an ulvan degrading bacterium.</title>
        <authorList>
            <person name="Kopel M."/>
            <person name="Helbert W."/>
            <person name="Henrissat B."/>
            <person name="Doniger T."/>
            <person name="Banin E."/>
        </authorList>
    </citation>
    <scope>NUCLEOTIDE SEQUENCE [LARGE SCALE GENOMIC DNA]</scope>
    <source>
        <strain evidence="6 8">PLR</strain>
    </source>
</reference>
<dbReference type="AlphaFoldDB" id="A0A084JZG3"/>
<accession>A0A084JZG3</accession>